<keyword evidence="2" id="KW-1185">Reference proteome</keyword>
<dbReference type="VEuPathDB" id="FungiDB:AAP_03735"/>
<protein>
    <submittedName>
        <fullName evidence="1">Uncharacterized protein</fullName>
    </submittedName>
</protein>
<evidence type="ECO:0000313" key="2">
    <source>
        <dbReference type="Proteomes" id="UP000242877"/>
    </source>
</evidence>
<reference evidence="1 2" key="1">
    <citation type="journal article" date="2016" name="Genome Biol. Evol.">
        <title>Divergent and convergent evolution of fungal pathogenicity.</title>
        <authorList>
            <person name="Shang Y."/>
            <person name="Xiao G."/>
            <person name="Zheng P."/>
            <person name="Cen K."/>
            <person name="Zhan S."/>
            <person name="Wang C."/>
        </authorList>
    </citation>
    <scope>NUCLEOTIDE SEQUENCE [LARGE SCALE GENOMIC DNA]</scope>
    <source>
        <strain evidence="1 2">ARSEF 7405</strain>
    </source>
</reference>
<name>A0A166NKP8_9EURO</name>
<dbReference type="AlphaFoldDB" id="A0A166NKP8"/>
<organism evidence="1 2">
    <name type="scientific">Ascosphaera apis ARSEF 7405</name>
    <dbReference type="NCBI Taxonomy" id="392613"/>
    <lineage>
        <taxon>Eukaryota</taxon>
        <taxon>Fungi</taxon>
        <taxon>Dikarya</taxon>
        <taxon>Ascomycota</taxon>
        <taxon>Pezizomycotina</taxon>
        <taxon>Eurotiomycetes</taxon>
        <taxon>Eurotiomycetidae</taxon>
        <taxon>Onygenales</taxon>
        <taxon>Ascosphaeraceae</taxon>
        <taxon>Ascosphaera</taxon>
    </lineage>
</organism>
<dbReference type="EMBL" id="AZGZ01000016">
    <property type="protein sequence ID" value="KZZ90640.1"/>
    <property type="molecule type" value="Genomic_DNA"/>
</dbReference>
<gene>
    <name evidence="1" type="ORF">AAP_03735</name>
</gene>
<dbReference type="Proteomes" id="UP000242877">
    <property type="component" value="Unassembled WGS sequence"/>
</dbReference>
<proteinExistence type="predicted"/>
<sequence>MDLAHIVDSYHSQEHSVGKFNASPAPLEARGGCCGPFVQDPYERYRPFNSASYRTSLSPPVEEDASRCSLPSISDLIRAADEHYLSLKRQKHVFEIDQKWPQHSQNARASLTPPGAKMTPFCRVLLPKRV</sequence>
<comment type="caution">
    <text evidence="1">The sequence shown here is derived from an EMBL/GenBank/DDBJ whole genome shotgun (WGS) entry which is preliminary data.</text>
</comment>
<evidence type="ECO:0000313" key="1">
    <source>
        <dbReference type="EMBL" id="KZZ90640.1"/>
    </source>
</evidence>
<dbReference type="OrthoDB" id="6077919at2759"/>
<accession>A0A166NKP8</accession>